<reference evidence="6" key="1">
    <citation type="submission" date="2022-06" db="EMBL/GenBank/DDBJ databases">
        <title>Complete genome sequences of two strains of the flax pathogen Septoria linicola.</title>
        <authorList>
            <person name="Lapalu N."/>
            <person name="Simon A."/>
            <person name="Demenou B."/>
            <person name="Paumier D."/>
            <person name="Guillot M.-P."/>
            <person name="Gout L."/>
            <person name="Valade R."/>
        </authorList>
    </citation>
    <scope>NUCLEOTIDE SEQUENCE</scope>
    <source>
        <strain evidence="6">SE15195</strain>
    </source>
</reference>
<evidence type="ECO:0000256" key="2">
    <source>
        <dbReference type="ARBA" id="ARBA00005942"/>
    </source>
</evidence>
<keyword evidence="5" id="KW-0539">Nucleus</keyword>
<evidence type="ECO:0000313" key="6">
    <source>
        <dbReference type="EMBL" id="USW52784.1"/>
    </source>
</evidence>
<dbReference type="Pfam" id="PF06179">
    <property type="entry name" value="Med22"/>
    <property type="match status" value="1"/>
</dbReference>
<evidence type="ECO:0000313" key="7">
    <source>
        <dbReference type="Proteomes" id="UP001056384"/>
    </source>
</evidence>
<dbReference type="AlphaFoldDB" id="A0A9Q9EK17"/>
<name>A0A9Q9EK17_9PEZI</name>
<keyword evidence="3" id="KW-0805">Transcription regulation</keyword>
<dbReference type="Proteomes" id="UP001056384">
    <property type="component" value="Chromosome 4"/>
</dbReference>
<gene>
    <name evidence="6" type="ORF">Slin15195_G061030</name>
</gene>
<keyword evidence="7" id="KW-1185">Reference proteome</keyword>
<comment type="similarity">
    <text evidence="2">Belongs to the Mediator complex subunit 22 family.</text>
</comment>
<dbReference type="GO" id="GO:0003712">
    <property type="term" value="F:transcription coregulator activity"/>
    <property type="evidence" value="ECO:0007669"/>
    <property type="project" value="InterPro"/>
</dbReference>
<organism evidence="6 7">
    <name type="scientific">Septoria linicola</name>
    <dbReference type="NCBI Taxonomy" id="215465"/>
    <lineage>
        <taxon>Eukaryota</taxon>
        <taxon>Fungi</taxon>
        <taxon>Dikarya</taxon>
        <taxon>Ascomycota</taxon>
        <taxon>Pezizomycotina</taxon>
        <taxon>Dothideomycetes</taxon>
        <taxon>Dothideomycetidae</taxon>
        <taxon>Mycosphaerellales</taxon>
        <taxon>Mycosphaerellaceae</taxon>
        <taxon>Septoria</taxon>
    </lineage>
</organism>
<evidence type="ECO:0000256" key="3">
    <source>
        <dbReference type="ARBA" id="ARBA00023015"/>
    </source>
</evidence>
<dbReference type="OrthoDB" id="203279at2759"/>
<evidence type="ECO:0000256" key="1">
    <source>
        <dbReference type="ARBA" id="ARBA00004123"/>
    </source>
</evidence>
<dbReference type="GO" id="GO:0006357">
    <property type="term" value="P:regulation of transcription by RNA polymerase II"/>
    <property type="evidence" value="ECO:0007669"/>
    <property type="project" value="InterPro"/>
</dbReference>
<dbReference type="EMBL" id="CP099421">
    <property type="protein sequence ID" value="USW52784.1"/>
    <property type="molecule type" value="Genomic_DNA"/>
</dbReference>
<keyword evidence="4" id="KW-0804">Transcription</keyword>
<dbReference type="GO" id="GO:0016592">
    <property type="term" value="C:mediator complex"/>
    <property type="evidence" value="ECO:0007669"/>
    <property type="project" value="InterPro"/>
</dbReference>
<evidence type="ECO:0000256" key="4">
    <source>
        <dbReference type="ARBA" id="ARBA00023163"/>
    </source>
</evidence>
<proteinExistence type="inferred from homology"/>
<sequence>MDPSLRNAKGMQNHIEQLQANLIRRFTNLVNLAEPKTTDRGVSAVTQYQIRAETAALIRATEEVQTLIRQMQEMWLFGQLNTLGQSQIQKETDASVKEVKELMRQLTEKKFGVVDDGAQGPVAETNGDSAKAA</sequence>
<accession>A0A9Q9EK17</accession>
<protein>
    <submittedName>
        <fullName evidence="6">Mediator of RNA polymerase II transcription subunit 22</fullName>
    </submittedName>
</protein>
<comment type="subcellular location">
    <subcellularLocation>
        <location evidence="1">Nucleus</location>
    </subcellularLocation>
</comment>
<evidence type="ECO:0000256" key="5">
    <source>
        <dbReference type="ARBA" id="ARBA00023242"/>
    </source>
</evidence>
<dbReference type="InterPro" id="IPR009332">
    <property type="entry name" value="Med22"/>
</dbReference>